<sequence length="207" mass="23107">MGKAANGAEGYAFLRYTDGFARPGGGSAKAPKCYAFMAKGARWKNTESYVTDIENPATETSLETWDSEVSFEIFGSRDSTYLGILEADVVSPDDKNELYYGAIEEPRVIGVTIVWGYFYGPTFSRELIEWDMILDNVDFAWGDADQEPTRMDYQNILTHELGHSAGMADLYTSSCTEETMYGYATEGETKKRTLNSGDITGIKELYR</sequence>
<protein>
    <recommendedName>
        <fullName evidence="5">Peptidase M10 metallopeptidase domain-containing protein</fullName>
    </recommendedName>
</protein>
<dbReference type="EMBL" id="MEVL01000037">
    <property type="protein sequence ID" value="OGC59689.1"/>
    <property type="molecule type" value="Genomic_DNA"/>
</dbReference>
<feature type="domain" description="Peptidase M10 metallopeptidase" evidence="5">
    <location>
        <begin position="138"/>
        <end position="206"/>
    </location>
</feature>
<evidence type="ECO:0000313" key="6">
    <source>
        <dbReference type="EMBL" id="OGC59689.1"/>
    </source>
</evidence>
<dbReference type="GO" id="GO:0004222">
    <property type="term" value="F:metalloendopeptidase activity"/>
    <property type="evidence" value="ECO:0007669"/>
    <property type="project" value="InterPro"/>
</dbReference>
<gene>
    <name evidence="6" type="ORF">A2890_02185</name>
</gene>
<keyword evidence="2" id="KW-0479">Metal-binding</keyword>
<dbReference type="GO" id="GO:0006508">
    <property type="term" value="P:proteolysis"/>
    <property type="evidence" value="ECO:0007669"/>
    <property type="project" value="UniProtKB-KW"/>
</dbReference>
<dbReference type="Proteomes" id="UP000176967">
    <property type="component" value="Unassembled WGS sequence"/>
</dbReference>
<dbReference type="GO" id="GO:0031012">
    <property type="term" value="C:extracellular matrix"/>
    <property type="evidence" value="ECO:0007669"/>
    <property type="project" value="InterPro"/>
</dbReference>
<dbReference type="SUPFAM" id="SSF55486">
    <property type="entry name" value="Metalloproteases ('zincins'), catalytic domain"/>
    <property type="match status" value="1"/>
</dbReference>
<reference evidence="6 7" key="1">
    <citation type="journal article" date="2016" name="Nat. Commun.">
        <title>Thousands of microbial genomes shed light on interconnected biogeochemical processes in an aquifer system.</title>
        <authorList>
            <person name="Anantharaman K."/>
            <person name="Brown C.T."/>
            <person name="Hug L.A."/>
            <person name="Sharon I."/>
            <person name="Castelle C.J."/>
            <person name="Probst A.J."/>
            <person name="Thomas B.C."/>
            <person name="Singh A."/>
            <person name="Wilkins M.J."/>
            <person name="Karaoz U."/>
            <person name="Brodie E.L."/>
            <person name="Williams K.H."/>
            <person name="Hubbard S.S."/>
            <person name="Banfield J.F."/>
        </authorList>
    </citation>
    <scope>NUCLEOTIDE SEQUENCE [LARGE SCALE GENOMIC DNA]</scope>
</reference>
<accession>A0A1F4VRB6</accession>
<comment type="caution">
    <text evidence="6">The sequence shown here is derived from an EMBL/GenBank/DDBJ whole genome shotgun (WGS) entry which is preliminary data.</text>
</comment>
<dbReference type="Gene3D" id="3.40.390.10">
    <property type="entry name" value="Collagenase (Catalytic Domain)"/>
    <property type="match status" value="1"/>
</dbReference>
<evidence type="ECO:0000313" key="7">
    <source>
        <dbReference type="Proteomes" id="UP000176967"/>
    </source>
</evidence>
<name>A0A1F4VRB6_UNCKA</name>
<dbReference type="GO" id="GO:0008270">
    <property type="term" value="F:zinc ion binding"/>
    <property type="evidence" value="ECO:0007669"/>
    <property type="project" value="InterPro"/>
</dbReference>
<dbReference type="InterPro" id="IPR024079">
    <property type="entry name" value="MetalloPept_cat_dom_sf"/>
</dbReference>
<dbReference type="AlphaFoldDB" id="A0A1F4VRB6"/>
<evidence type="ECO:0000256" key="4">
    <source>
        <dbReference type="ARBA" id="ARBA00022833"/>
    </source>
</evidence>
<dbReference type="Pfam" id="PF00413">
    <property type="entry name" value="Peptidase_M10"/>
    <property type="match status" value="1"/>
</dbReference>
<dbReference type="InterPro" id="IPR001818">
    <property type="entry name" value="Pept_M10_metallopeptidase"/>
</dbReference>
<evidence type="ECO:0000256" key="2">
    <source>
        <dbReference type="ARBA" id="ARBA00022723"/>
    </source>
</evidence>
<keyword evidence="3" id="KW-0378">Hydrolase</keyword>
<proteinExistence type="predicted"/>
<keyword evidence="1" id="KW-0645">Protease</keyword>
<evidence type="ECO:0000259" key="5">
    <source>
        <dbReference type="Pfam" id="PF00413"/>
    </source>
</evidence>
<evidence type="ECO:0000256" key="3">
    <source>
        <dbReference type="ARBA" id="ARBA00022801"/>
    </source>
</evidence>
<evidence type="ECO:0000256" key="1">
    <source>
        <dbReference type="ARBA" id="ARBA00022670"/>
    </source>
</evidence>
<organism evidence="6 7">
    <name type="scientific">candidate division WWE3 bacterium RIFCSPLOWO2_01_FULL_53_14</name>
    <dbReference type="NCBI Taxonomy" id="1802628"/>
    <lineage>
        <taxon>Bacteria</taxon>
        <taxon>Katanobacteria</taxon>
    </lineage>
</organism>
<keyword evidence="4" id="KW-0862">Zinc</keyword>